<keyword evidence="2" id="KW-1133">Transmembrane helix</keyword>
<feature type="compositionally biased region" description="Polar residues" evidence="1">
    <location>
        <begin position="692"/>
        <end position="703"/>
    </location>
</feature>
<organism evidence="3 4">
    <name type="scientific">Apatococcus lobatus</name>
    <dbReference type="NCBI Taxonomy" id="904363"/>
    <lineage>
        <taxon>Eukaryota</taxon>
        <taxon>Viridiplantae</taxon>
        <taxon>Chlorophyta</taxon>
        <taxon>core chlorophytes</taxon>
        <taxon>Trebouxiophyceae</taxon>
        <taxon>Chlorellales</taxon>
        <taxon>Chlorellaceae</taxon>
        <taxon>Apatococcus</taxon>
    </lineage>
</organism>
<feature type="compositionally biased region" description="Polar residues" evidence="1">
    <location>
        <begin position="743"/>
        <end position="754"/>
    </location>
</feature>
<feature type="compositionally biased region" description="Polar residues" evidence="1">
    <location>
        <begin position="328"/>
        <end position="342"/>
    </location>
</feature>
<feature type="compositionally biased region" description="Polar residues" evidence="1">
    <location>
        <begin position="1087"/>
        <end position="1108"/>
    </location>
</feature>
<feature type="compositionally biased region" description="Low complexity" evidence="1">
    <location>
        <begin position="801"/>
        <end position="811"/>
    </location>
</feature>
<evidence type="ECO:0000256" key="2">
    <source>
        <dbReference type="SAM" id="Phobius"/>
    </source>
</evidence>
<feature type="compositionally biased region" description="Polar residues" evidence="1">
    <location>
        <begin position="232"/>
        <end position="269"/>
    </location>
</feature>
<keyword evidence="2" id="KW-0472">Membrane</keyword>
<feature type="compositionally biased region" description="Polar residues" evidence="1">
    <location>
        <begin position="512"/>
        <end position="535"/>
    </location>
</feature>
<dbReference type="EMBL" id="JALJOS010000004">
    <property type="protein sequence ID" value="KAK9840303.1"/>
    <property type="molecule type" value="Genomic_DNA"/>
</dbReference>
<feature type="compositionally biased region" description="Polar residues" evidence="1">
    <location>
        <begin position="638"/>
        <end position="652"/>
    </location>
</feature>
<feature type="compositionally biased region" description="Polar residues" evidence="1">
    <location>
        <begin position="1159"/>
        <end position="1177"/>
    </location>
</feature>
<feature type="compositionally biased region" description="Polar residues" evidence="1">
    <location>
        <begin position="1116"/>
        <end position="1126"/>
    </location>
</feature>
<reference evidence="3 4" key="1">
    <citation type="journal article" date="2024" name="Nat. Commun.">
        <title>Phylogenomics reveals the evolutionary origins of lichenization in chlorophyte algae.</title>
        <authorList>
            <person name="Puginier C."/>
            <person name="Libourel C."/>
            <person name="Otte J."/>
            <person name="Skaloud P."/>
            <person name="Haon M."/>
            <person name="Grisel S."/>
            <person name="Petersen M."/>
            <person name="Berrin J.G."/>
            <person name="Delaux P.M."/>
            <person name="Dal Grande F."/>
            <person name="Keller J."/>
        </authorList>
    </citation>
    <scope>NUCLEOTIDE SEQUENCE [LARGE SCALE GENOMIC DNA]</scope>
    <source>
        <strain evidence="3 4">SAG 2145</strain>
    </source>
</reference>
<feature type="compositionally biased region" description="Basic and acidic residues" evidence="1">
    <location>
        <begin position="846"/>
        <end position="855"/>
    </location>
</feature>
<feature type="compositionally biased region" description="Low complexity" evidence="1">
    <location>
        <begin position="1188"/>
        <end position="1200"/>
    </location>
</feature>
<protein>
    <recommendedName>
        <fullName evidence="5">Transmembrane protein</fullName>
    </recommendedName>
</protein>
<feature type="compositionally biased region" description="Low complexity" evidence="1">
    <location>
        <begin position="343"/>
        <end position="363"/>
    </location>
</feature>
<feature type="compositionally biased region" description="Polar residues" evidence="1">
    <location>
        <begin position="577"/>
        <end position="588"/>
    </location>
</feature>
<feature type="compositionally biased region" description="Polar residues" evidence="1">
    <location>
        <begin position="1012"/>
        <end position="1022"/>
    </location>
</feature>
<evidence type="ECO:0008006" key="5">
    <source>
        <dbReference type="Google" id="ProtNLM"/>
    </source>
</evidence>
<keyword evidence="4" id="KW-1185">Reference proteome</keyword>
<feature type="region of interest" description="Disordered" evidence="1">
    <location>
        <begin position="456"/>
        <end position="1045"/>
    </location>
</feature>
<feature type="compositionally biased region" description="Polar residues" evidence="1">
    <location>
        <begin position="1138"/>
        <end position="1150"/>
    </location>
</feature>
<feature type="compositionally biased region" description="Polar residues" evidence="1">
    <location>
        <begin position="544"/>
        <end position="570"/>
    </location>
</feature>
<feature type="compositionally biased region" description="Polar residues" evidence="1">
    <location>
        <begin position="595"/>
        <end position="606"/>
    </location>
</feature>
<comment type="caution">
    <text evidence="3">The sequence shown here is derived from an EMBL/GenBank/DDBJ whole genome shotgun (WGS) entry which is preliminary data.</text>
</comment>
<proteinExistence type="predicted"/>
<evidence type="ECO:0000313" key="3">
    <source>
        <dbReference type="EMBL" id="KAK9840303.1"/>
    </source>
</evidence>
<evidence type="ECO:0000256" key="1">
    <source>
        <dbReference type="SAM" id="MobiDB-lite"/>
    </source>
</evidence>
<feature type="compositionally biased region" description="Low complexity" evidence="1">
    <location>
        <begin position="183"/>
        <end position="193"/>
    </location>
</feature>
<feature type="compositionally biased region" description="Polar residues" evidence="1">
    <location>
        <begin position="724"/>
        <end position="733"/>
    </location>
</feature>
<gene>
    <name evidence="3" type="ORF">WJX74_007184</name>
</gene>
<keyword evidence="2" id="KW-0812">Transmembrane</keyword>
<feature type="compositionally biased region" description="Polar residues" evidence="1">
    <location>
        <begin position="1229"/>
        <end position="1241"/>
    </location>
</feature>
<name>A0AAW1S3Y7_9CHLO</name>
<feature type="compositionally biased region" description="Polar residues" evidence="1">
    <location>
        <begin position="486"/>
        <end position="502"/>
    </location>
</feature>
<feature type="compositionally biased region" description="Low complexity" evidence="1">
    <location>
        <begin position="1024"/>
        <end position="1040"/>
    </location>
</feature>
<feature type="transmembrane region" description="Helical" evidence="2">
    <location>
        <begin position="1250"/>
        <end position="1272"/>
    </location>
</feature>
<sequence>MEMLRRGLHQPHCLQRHQRHRPRISGVSGFHCRRKIQACRAARGDESSGWSGDLPVNFRRLYSSNSVASERTHPSKEYKGDTATAAAPLVPRLQALVGSAPTRFWGCVLAALALAWAGWNLCRKVLGQGRPVAASSPSTLSSESETSGVAEYQRTLTNLYKAPKQPETVYWKPNPKVEREQRSLAASSASLGSNVKDPNHSNGNGNGDHRQYGNGNGNGNGNGKHTVIPSDTLPSLPSNGGNGHSNGKMQLFYIQQQPPLSPIPDSSTIDPLGLPAQHQGLASKATPPVPPSSEPKSPSGSSQDQQDAAITTGPASKAPTPMPPVAASNGTFKGPQNDTGMQSGRADADSASSISNSSATSGSQNLNKTIASANVGLNGKASPLGSVDTANRASDGMSKRKPQGFFAKATPRKTTMFQSVDWQNQPNLAGFFDASRTAAKPHSHISANIQTGLAGFFDSARGRPSPKPKADAPQQAKPCPTGFFDTPQSAATAQAKAGTNRQPRPRPAFPSNGPTSKAATAGDRSQVNTDQQRQPSPAGFFDVTSPTQAAQAMAETSQQPSSVNSLNAPSSRAPLDETTQAHMNQQPSPAGFFDTPTSAQSPQAQAGGSGDSHQKAQSSSAGFFDSPPGRAPEIEARTQASTLVRTSQQAQPNLLGFFDVNSPLPTADDKPAASQRASSTGVVMQVPDPADKNQTSTGQQAQPNLLGFFDVHLPLPTADDKPAASQQASSTGVVMQDPDPADKNQTSTGQQAQPSLPGFFDISAPSTAAAIDSTQEALLPPPMSATALSEAGPSDLAQDRPQSSTAAQQAQHTHKPAADRSNGAPERSRGFFNVPNARHTAQPVAARKDATKPADTRNNGPPVRSRGFFDAPQTRDISKAAADFSNGATLQHRGFFDAPQARDAPKSAAQGNKGQPVRHRGFFNAPPTGDSPKRPLVHAQQGQTVPKGFFNMQSSRPASGPETSTSQPSKERQQGLFDAPAAKAPAKPSLGVTQQAQPDLPGFFDAAASAPSPGTGNQTKSGYSGASAPTAAAGPAQQTAPMQSPAKKFVGFFDTIQKASQRKYAGDTTAARPESSSGSAQGDKGILSSQTSPNKLSGLGNPNVTQADSAIGSIPTAENAQPSSKRMQADQPLRRPVTTGNAATQSSRPSASRAVLEPSGSTASPADSSKTSRSQMHLTPPSIRAAAPSVQQPQPGGSPQKTPSTREMKAVSQDSSSIPSKPNGVYRRTQASSAKSLQESGASREKLKPFLVAAGLAAVLAALAEACLLLTVQH</sequence>
<feature type="region of interest" description="Disordered" evidence="1">
    <location>
        <begin position="167"/>
        <end position="412"/>
    </location>
</feature>
<evidence type="ECO:0000313" key="4">
    <source>
        <dbReference type="Proteomes" id="UP001438707"/>
    </source>
</evidence>
<accession>A0AAW1S3Y7</accession>
<feature type="compositionally biased region" description="Low complexity" evidence="1">
    <location>
        <begin position="979"/>
        <end position="988"/>
    </location>
</feature>
<feature type="compositionally biased region" description="Polar residues" evidence="1">
    <location>
        <begin position="951"/>
        <end position="968"/>
    </location>
</feature>
<dbReference type="AlphaFoldDB" id="A0AAW1S3Y7"/>
<dbReference type="Proteomes" id="UP001438707">
    <property type="component" value="Unassembled WGS sequence"/>
</dbReference>
<feature type="region of interest" description="Disordered" evidence="1">
    <location>
        <begin position="1060"/>
        <end position="1243"/>
    </location>
</feature>